<dbReference type="Proteomes" id="UP000237347">
    <property type="component" value="Unassembled WGS sequence"/>
</dbReference>
<comment type="caution">
    <text evidence="1">The sequence shown here is derived from an EMBL/GenBank/DDBJ whole genome shotgun (WGS) entry which is preliminary data.</text>
</comment>
<evidence type="ECO:0000313" key="1">
    <source>
        <dbReference type="EMBL" id="KAK7832324.1"/>
    </source>
</evidence>
<reference evidence="1 2" key="1">
    <citation type="journal article" date="2018" name="Sci. Data">
        <title>The draft genome sequence of cork oak.</title>
        <authorList>
            <person name="Ramos A.M."/>
            <person name="Usie A."/>
            <person name="Barbosa P."/>
            <person name="Barros P.M."/>
            <person name="Capote T."/>
            <person name="Chaves I."/>
            <person name="Simoes F."/>
            <person name="Abreu I."/>
            <person name="Carrasquinho I."/>
            <person name="Faro C."/>
            <person name="Guimaraes J.B."/>
            <person name="Mendonca D."/>
            <person name="Nobrega F."/>
            <person name="Rodrigues L."/>
            <person name="Saibo N.J.M."/>
            <person name="Varela M.C."/>
            <person name="Egas C."/>
            <person name="Matos J."/>
            <person name="Miguel C.M."/>
            <person name="Oliveira M.M."/>
            <person name="Ricardo C.P."/>
            <person name="Goncalves S."/>
        </authorList>
    </citation>
    <scope>NUCLEOTIDE SEQUENCE [LARGE SCALE GENOMIC DNA]</scope>
    <source>
        <strain evidence="2">cv. HL8</strain>
    </source>
</reference>
<evidence type="ECO:0000313" key="2">
    <source>
        <dbReference type="Proteomes" id="UP000237347"/>
    </source>
</evidence>
<name>A0AAW0JZ47_QUESU</name>
<protein>
    <submittedName>
        <fullName evidence="1">Uncharacterized protein</fullName>
    </submittedName>
</protein>
<accession>A0AAW0JZ47</accession>
<dbReference type="EMBL" id="PKMF04000427">
    <property type="protein sequence ID" value="KAK7832324.1"/>
    <property type="molecule type" value="Genomic_DNA"/>
</dbReference>
<keyword evidence="2" id="KW-1185">Reference proteome</keyword>
<dbReference type="AlphaFoldDB" id="A0AAW0JZ47"/>
<gene>
    <name evidence="1" type="ORF">CFP56_026635</name>
</gene>
<sequence length="119" mass="13823">MDHENTLHLANVDRNVVMLTSQEAKQFLGFHKMHIIMTKNKTSNAFFKSPPSILKDLPLPDSLFNWDSFSIAVADHFCFSLVLFQFSIYVKNLRLLLCFSVINTPFQCLLNRIFNKLNK</sequence>
<organism evidence="1 2">
    <name type="scientific">Quercus suber</name>
    <name type="common">Cork oak</name>
    <dbReference type="NCBI Taxonomy" id="58331"/>
    <lineage>
        <taxon>Eukaryota</taxon>
        <taxon>Viridiplantae</taxon>
        <taxon>Streptophyta</taxon>
        <taxon>Embryophyta</taxon>
        <taxon>Tracheophyta</taxon>
        <taxon>Spermatophyta</taxon>
        <taxon>Magnoliopsida</taxon>
        <taxon>eudicotyledons</taxon>
        <taxon>Gunneridae</taxon>
        <taxon>Pentapetalae</taxon>
        <taxon>rosids</taxon>
        <taxon>fabids</taxon>
        <taxon>Fagales</taxon>
        <taxon>Fagaceae</taxon>
        <taxon>Quercus</taxon>
    </lineage>
</organism>
<proteinExistence type="predicted"/>